<proteinExistence type="predicted"/>
<accession>A0ABU1JIK3</accession>
<dbReference type="CDD" id="cd03316">
    <property type="entry name" value="MR_like"/>
    <property type="match status" value="1"/>
</dbReference>
<dbReference type="InterPro" id="IPR036849">
    <property type="entry name" value="Enolase-like_C_sf"/>
</dbReference>
<feature type="domain" description="Mandelate racemase/muconate lactonizing enzyme C-terminal" evidence="2">
    <location>
        <begin position="103"/>
        <end position="236"/>
    </location>
</feature>
<dbReference type="SFLD" id="SFLDS00001">
    <property type="entry name" value="Enolase"/>
    <property type="match status" value="1"/>
</dbReference>
<dbReference type="RefSeq" id="WP_309792435.1">
    <property type="nucleotide sequence ID" value="NZ_JAVDPW010000002.1"/>
</dbReference>
<dbReference type="SMART" id="SM00922">
    <property type="entry name" value="MR_MLE"/>
    <property type="match status" value="1"/>
</dbReference>
<dbReference type="PROSITE" id="PS00908">
    <property type="entry name" value="MR_MLE_1"/>
    <property type="match status" value="1"/>
</dbReference>
<dbReference type="InterPro" id="IPR013342">
    <property type="entry name" value="Mandelate_racemase_C"/>
</dbReference>
<dbReference type="Gene3D" id="3.30.390.10">
    <property type="entry name" value="Enolase-like, N-terminal domain"/>
    <property type="match status" value="1"/>
</dbReference>
<evidence type="ECO:0000313" key="4">
    <source>
        <dbReference type="Proteomes" id="UP001262410"/>
    </source>
</evidence>
<dbReference type="PANTHER" id="PTHR48080">
    <property type="entry name" value="D-GALACTONATE DEHYDRATASE-RELATED"/>
    <property type="match status" value="1"/>
</dbReference>
<dbReference type="InterPro" id="IPR018110">
    <property type="entry name" value="Mandel_Rmase/mucon_lact_enz_CS"/>
</dbReference>
<keyword evidence="4" id="KW-1185">Reference proteome</keyword>
<dbReference type="InterPro" id="IPR029017">
    <property type="entry name" value="Enolase-like_N"/>
</dbReference>
<dbReference type="Pfam" id="PF13378">
    <property type="entry name" value="MR_MLE_C"/>
    <property type="match status" value="1"/>
</dbReference>
<protein>
    <submittedName>
        <fullName evidence="3">Galactonate dehydratase</fullName>
        <ecNumber evidence="3">4.2.1.6</ecNumber>
    </submittedName>
</protein>
<reference evidence="3 4" key="1">
    <citation type="submission" date="2023-07" db="EMBL/GenBank/DDBJ databases">
        <title>Sorghum-associated microbial communities from plants grown in Nebraska, USA.</title>
        <authorList>
            <person name="Schachtman D."/>
        </authorList>
    </citation>
    <scope>NUCLEOTIDE SEQUENCE [LARGE SCALE GENOMIC DNA]</scope>
    <source>
        <strain evidence="3 4">584</strain>
    </source>
</reference>
<gene>
    <name evidence="3" type="ORF">E9232_000945</name>
</gene>
<dbReference type="InterPro" id="IPR029065">
    <property type="entry name" value="Enolase_C-like"/>
</dbReference>
<dbReference type="InterPro" id="IPR013341">
    <property type="entry name" value="Mandelate_racemase_N_dom"/>
</dbReference>
<evidence type="ECO:0000313" key="3">
    <source>
        <dbReference type="EMBL" id="MDR6288438.1"/>
    </source>
</evidence>
<dbReference type="Pfam" id="PF02746">
    <property type="entry name" value="MR_MLE_N"/>
    <property type="match status" value="1"/>
</dbReference>
<comment type="caution">
    <text evidence="3">The sequence shown here is derived from an EMBL/GenBank/DDBJ whole genome shotgun (WGS) entry which is preliminary data.</text>
</comment>
<dbReference type="EC" id="4.2.1.6" evidence="3"/>
<dbReference type="Gene3D" id="3.20.20.120">
    <property type="entry name" value="Enolase-like C-terminal domain"/>
    <property type="match status" value="1"/>
</dbReference>
<dbReference type="GO" id="GO:0008869">
    <property type="term" value="F:galactonate dehydratase activity"/>
    <property type="evidence" value="ECO:0007669"/>
    <property type="project" value="UniProtKB-EC"/>
</dbReference>
<dbReference type="SUPFAM" id="SSF54826">
    <property type="entry name" value="Enolase N-terminal domain-like"/>
    <property type="match status" value="1"/>
</dbReference>
<dbReference type="EMBL" id="JAVDPW010000002">
    <property type="protein sequence ID" value="MDR6288438.1"/>
    <property type="molecule type" value="Genomic_DNA"/>
</dbReference>
<name>A0ABU1JIK3_9PROT</name>
<sequence length="387" mass="41908">MMMKIATVEPLPIGRYLYVRITTESGLVGIGESGAWGHLEASAAAIAKFGAYLVGRDARPIEHHWNVMHRSHHFTGAAITGAISAIDIALWDLKGKQLGVPVHELLGGAMRRKARLYAHVKGRTIDEQAAHVSTLRKAGFTAVGHLNPLLDENIEDPYFRAHARKMRDAIRNVARLREAAGEDMDLCIEIHRRLTVPEAVTLARGIEPYHPMFFEDPLPPANPDAMAWVADHIPIPIATGERYTGLHQFQTLLARRGAQFLRPCICLCGGITGGRKIAALAEAHDVQIVPHNPLSPVSLAACLQLGAAIPNLAIQEYPSASPGADGSALLPAHDVVTGLDQPQDGFIRIPDGPGLGIELVPGVEHREPVRPRPIQMRPHVDGGVVDQ</sequence>
<organism evidence="3 4">
    <name type="scientific">Inquilinus ginsengisoli</name>
    <dbReference type="NCBI Taxonomy" id="363840"/>
    <lineage>
        <taxon>Bacteria</taxon>
        <taxon>Pseudomonadati</taxon>
        <taxon>Pseudomonadota</taxon>
        <taxon>Alphaproteobacteria</taxon>
        <taxon>Rhodospirillales</taxon>
        <taxon>Rhodospirillaceae</taxon>
        <taxon>Inquilinus</taxon>
    </lineage>
</organism>
<dbReference type="SUPFAM" id="SSF51604">
    <property type="entry name" value="Enolase C-terminal domain-like"/>
    <property type="match status" value="1"/>
</dbReference>
<dbReference type="PANTHER" id="PTHR48080:SF2">
    <property type="entry name" value="D-GALACTONATE DEHYDRATASE"/>
    <property type="match status" value="1"/>
</dbReference>
<evidence type="ECO:0000256" key="1">
    <source>
        <dbReference type="ARBA" id="ARBA00023239"/>
    </source>
</evidence>
<keyword evidence="1 3" id="KW-0456">Lyase</keyword>
<evidence type="ECO:0000259" key="2">
    <source>
        <dbReference type="SMART" id="SM00922"/>
    </source>
</evidence>
<dbReference type="InterPro" id="IPR034593">
    <property type="entry name" value="DgoD-like"/>
</dbReference>
<dbReference type="Proteomes" id="UP001262410">
    <property type="component" value="Unassembled WGS sequence"/>
</dbReference>